<feature type="compositionally biased region" description="Basic and acidic residues" evidence="1">
    <location>
        <begin position="30"/>
        <end position="39"/>
    </location>
</feature>
<organism evidence="2 3">
    <name type="scientific">Sphagnum jensenii</name>
    <dbReference type="NCBI Taxonomy" id="128206"/>
    <lineage>
        <taxon>Eukaryota</taxon>
        <taxon>Viridiplantae</taxon>
        <taxon>Streptophyta</taxon>
        <taxon>Embryophyta</taxon>
        <taxon>Bryophyta</taxon>
        <taxon>Sphagnophytina</taxon>
        <taxon>Sphagnopsida</taxon>
        <taxon>Sphagnales</taxon>
        <taxon>Sphagnaceae</taxon>
        <taxon>Sphagnum</taxon>
    </lineage>
</organism>
<name>A0ABP0VWP5_9BRYO</name>
<evidence type="ECO:0000256" key="1">
    <source>
        <dbReference type="SAM" id="MobiDB-lite"/>
    </source>
</evidence>
<feature type="compositionally biased region" description="Basic and acidic residues" evidence="1">
    <location>
        <begin position="1"/>
        <end position="11"/>
    </location>
</feature>
<dbReference type="EMBL" id="OZ020107">
    <property type="protein sequence ID" value="CAK9258920.1"/>
    <property type="molecule type" value="Genomic_DNA"/>
</dbReference>
<evidence type="ECO:0000313" key="3">
    <source>
        <dbReference type="Proteomes" id="UP001497444"/>
    </source>
</evidence>
<feature type="region of interest" description="Disordered" evidence="1">
    <location>
        <begin position="1"/>
        <end position="136"/>
    </location>
</feature>
<gene>
    <name evidence="2" type="ORF">CSSPJE1EN1_LOCUS4398</name>
</gene>
<proteinExistence type="predicted"/>
<evidence type="ECO:0000313" key="2">
    <source>
        <dbReference type="EMBL" id="CAK9258920.1"/>
    </source>
</evidence>
<sequence length="136" mass="15301">MKQRTDDEHALQQKLRTKGMRGNNSQSKIGSERNARRLLDGSVSVESQMPERNQQDDDKTTNSELESLAAIFRQQTDTSGKKRQKTDSRQTARQRGNSLSRAHHLASSSSGSRHRCAGHELPSQPVAVPDIHWLSR</sequence>
<accession>A0ABP0VWP5</accession>
<keyword evidence="3" id="KW-1185">Reference proteome</keyword>
<protein>
    <submittedName>
        <fullName evidence="2">Uncharacterized protein</fullName>
    </submittedName>
</protein>
<reference evidence="2" key="1">
    <citation type="submission" date="2024-02" db="EMBL/GenBank/DDBJ databases">
        <authorList>
            <consortium name="ELIXIR-Norway"/>
            <consortium name="Elixir Norway"/>
        </authorList>
    </citation>
    <scope>NUCLEOTIDE SEQUENCE</scope>
</reference>
<dbReference type="Proteomes" id="UP001497444">
    <property type="component" value="Chromosome 12"/>
</dbReference>